<evidence type="ECO:0000256" key="1">
    <source>
        <dbReference type="SAM" id="Phobius"/>
    </source>
</evidence>
<accession>A0A1H2VQ47</accession>
<organism evidence="2 3">
    <name type="scientific">Albimonas donghaensis</name>
    <dbReference type="NCBI Taxonomy" id="356660"/>
    <lineage>
        <taxon>Bacteria</taxon>
        <taxon>Pseudomonadati</taxon>
        <taxon>Pseudomonadota</taxon>
        <taxon>Alphaproteobacteria</taxon>
        <taxon>Rhodobacterales</taxon>
        <taxon>Paracoccaceae</taxon>
        <taxon>Albimonas</taxon>
    </lineage>
</organism>
<dbReference type="EMBL" id="FNMZ01000002">
    <property type="protein sequence ID" value="SDW70542.1"/>
    <property type="molecule type" value="Genomic_DNA"/>
</dbReference>
<name>A0A1H2VQ47_9RHOB</name>
<evidence type="ECO:0000313" key="3">
    <source>
        <dbReference type="Proteomes" id="UP000199118"/>
    </source>
</evidence>
<evidence type="ECO:0008006" key="4">
    <source>
        <dbReference type="Google" id="ProtNLM"/>
    </source>
</evidence>
<feature type="transmembrane region" description="Helical" evidence="1">
    <location>
        <begin position="20"/>
        <end position="40"/>
    </location>
</feature>
<gene>
    <name evidence="2" type="ORF">SAMN05444336_102142</name>
</gene>
<sequence>MIPDREHELHRRRRGRNFALGGALGVFVLLVFAVTVAKLADGQVIQGF</sequence>
<dbReference type="STRING" id="356660.SAMN05444336_102142"/>
<keyword evidence="1" id="KW-0812">Transmembrane</keyword>
<keyword evidence="1" id="KW-0472">Membrane</keyword>
<dbReference type="Proteomes" id="UP000199118">
    <property type="component" value="Unassembled WGS sequence"/>
</dbReference>
<keyword evidence="3" id="KW-1185">Reference proteome</keyword>
<dbReference type="RefSeq" id="WP_176954660.1">
    <property type="nucleotide sequence ID" value="NZ_FNMZ01000002.1"/>
</dbReference>
<reference evidence="2 3" key="1">
    <citation type="submission" date="2016-10" db="EMBL/GenBank/DDBJ databases">
        <authorList>
            <person name="de Groot N.N."/>
        </authorList>
    </citation>
    <scope>NUCLEOTIDE SEQUENCE [LARGE SCALE GENOMIC DNA]</scope>
    <source>
        <strain evidence="2 3">DSM 17890</strain>
    </source>
</reference>
<keyword evidence="1" id="KW-1133">Transmembrane helix</keyword>
<protein>
    <recommendedName>
        <fullName evidence="4">Cytochrome C oxidase assembly protein</fullName>
    </recommendedName>
</protein>
<evidence type="ECO:0000313" key="2">
    <source>
        <dbReference type="EMBL" id="SDW70542.1"/>
    </source>
</evidence>
<proteinExistence type="predicted"/>
<dbReference type="AlphaFoldDB" id="A0A1H2VQ47"/>